<dbReference type="EMBL" id="BK015145">
    <property type="protein sequence ID" value="DAD92804.1"/>
    <property type="molecule type" value="Genomic_DNA"/>
</dbReference>
<proteinExistence type="predicted"/>
<sequence>MIKKEQIVDNAIIEQYIDELNAEISVAGLQYWERLRTCNAHVYRTPHFTVLRSYNTIVAAIYQRTPIAAPVFIDFLRLVYGYTSTSVQHIAKFKHDYCGNSGFFYTWRDCR</sequence>
<name>A0A8S5NED2_9CAUD</name>
<reference evidence="1" key="1">
    <citation type="journal article" date="2021" name="Proc. Natl. Acad. Sci. U.S.A.">
        <title>A Catalog of Tens of Thousands of Viruses from Human Metagenomes Reveals Hidden Associations with Chronic Diseases.</title>
        <authorList>
            <person name="Tisza M.J."/>
            <person name="Buck C.B."/>
        </authorList>
    </citation>
    <scope>NUCLEOTIDE SEQUENCE</scope>
    <source>
        <strain evidence="1">CtFkM10</strain>
    </source>
</reference>
<protein>
    <submittedName>
        <fullName evidence="1">Uncharacterized protein</fullName>
    </submittedName>
</protein>
<organism evidence="1">
    <name type="scientific">Podoviridae sp. ctFkM10</name>
    <dbReference type="NCBI Taxonomy" id="2826548"/>
    <lineage>
        <taxon>Viruses</taxon>
        <taxon>Duplodnaviria</taxon>
        <taxon>Heunggongvirae</taxon>
        <taxon>Uroviricota</taxon>
        <taxon>Caudoviricetes</taxon>
    </lineage>
</organism>
<accession>A0A8S5NED2</accession>
<evidence type="ECO:0000313" key="1">
    <source>
        <dbReference type="EMBL" id="DAD92804.1"/>
    </source>
</evidence>